<dbReference type="PANTHER" id="PTHR45641">
    <property type="entry name" value="TETRATRICOPEPTIDE REPEAT PROTEIN (AFU_ORTHOLOGUE AFUA_6G03870)"/>
    <property type="match status" value="1"/>
</dbReference>
<keyword evidence="2" id="KW-0802">TPR repeat</keyword>
<keyword evidence="1" id="KW-0677">Repeat</keyword>
<dbReference type="Pfam" id="PF13424">
    <property type="entry name" value="TPR_12"/>
    <property type="match status" value="1"/>
</dbReference>
<accession>A0A1S7UIQ9</accession>
<dbReference type="PANTHER" id="PTHR45641:SF19">
    <property type="entry name" value="NEPHROCYSTIN-3"/>
    <property type="match status" value="1"/>
</dbReference>
<evidence type="ECO:0000313" key="3">
    <source>
        <dbReference type="EMBL" id="GAP83118.1"/>
    </source>
</evidence>
<keyword evidence="3" id="KW-0418">Kinase</keyword>
<dbReference type="EMBL" id="DF977449">
    <property type="protein sequence ID" value="GAP83118.1"/>
    <property type="molecule type" value="Genomic_DNA"/>
</dbReference>
<dbReference type="SMART" id="SM00028">
    <property type="entry name" value="TPR"/>
    <property type="match status" value="4"/>
</dbReference>
<dbReference type="Proteomes" id="UP000054516">
    <property type="component" value="Unassembled WGS sequence"/>
</dbReference>
<dbReference type="OrthoDB" id="4777071at2759"/>
<evidence type="ECO:0000256" key="1">
    <source>
        <dbReference type="ARBA" id="ARBA00022737"/>
    </source>
</evidence>
<keyword evidence="3" id="KW-0808">Transferase</keyword>
<dbReference type="AlphaFoldDB" id="A0A1S7UIQ9"/>
<gene>
    <name evidence="3" type="ORF">SAMD00023353_0401180</name>
</gene>
<dbReference type="InterPro" id="IPR011990">
    <property type="entry name" value="TPR-like_helical_dom_sf"/>
</dbReference>
<proteinExistence type="predicted"/>
<dbReference type="InterPro" id="IPR019734">
    <property type="entry name" value="TPR_rpt"/>
</dbReference>
<evidence type="ECO:0000313" key="4">
    <source>
        <dbReference type="Proteomes" id="UP000054516"/>
    </source>
</evidence>
<dbReference type="SUPFAM" id="SSF48452">
    <property type="entry name" value="TPR-like"/>
    <property type="match status" value="3"/>
</dbReference>
<reference evidence="3" key="1">
    <citation type="submission" date="2016-03" db="EMBL/GenBank/DDBJ databases">
        <title>Draft genome sequence of Rosellinia necatrix.</title>
        <authorList>
            <person name="Kanematsu S."/>
        </authorList>
    </citation>
    <scope>NUCLEOTIDE SEQUENCE [LARGE SCALE GENOMIC DNA]</scope>
    <source>
        <strain evidence="3">W97</strain>
    </source>
</reference>
<sequence>MGASSLSPAIPVEHDSISAGQPASPNADSSELTPAAMAVTNYGSQIKFNYGTISNYFYNHGHDAHNSAFPSSLAFLPSQLHTKLQTGCALYKSKRYIEAKVIFYEVLQTKDSDLSVGALDVIKYDLARVHFALSEYSEVAHHFKDVMDSQHEDTVQDEDKVNVNLRDSRMWLARSLFHMGKYDDTSAQLKLFIRIAQDKLDTQQITKARMWLGLTFERQRLYELAQEQLEMAHSDLVRALGPEHLEALASRHHLANFFYKQKSFLNALNHFEELLQIEEQMNGPEKSEAIKTRCMVALCLGQLGRLPEAEPHLQQLIPRIELDPNLKSDMLEGIGLMYLWLGSIIMRQMNPQSVGEATPLLYKALSHLSANKDLHGELVECRTALAEVLNFQGHFSRAEHIIRPVLQTVDTARRGGLLASYCALAHALCSQGKMAEAQRTLEDALFVREALIPDRDASQDIKRWLDCLQLLGNVYQKLKYLDRACCCFQMVVDKTLMEPNELSIASRVCLGSVSLELQNFQIAREHLQDARQLLSCLSSHHLNPTRTEVDAMLGWALCALKLFNEAHLSG</sequence>
<organism evidence="3">
    <name type="scientific">Rosellinia necatrix</name>
    <name type="common">White root-rot fungus</name>
    <dbReference type="NCBI Taxonomy" id="77044"/>
    <lineage>
        <taxon>Eukaryota</taxon>
        <taxon>Fungi</taxon>
        <taxon>Dikarya</taxon>
        <taxon>Ascomycota</taxon>
        <taxon>Pezizomycotina</taxon>
        <taxon>Sordariomycetes</taxon>
        <taxon>Xylariomycetidae</taxon>
        <taxon>Xylariales</taxon>
        <taxon>Xylariaceae</taxon>
        <taxon>Rosellinia</taxon>
    </lineage>
</organism>
<dbReference type="GO" id="GO:0016301">
    <property type="term" value="F:kinase activity"/>
    <property type="evidence" value="ECO:0007669"/>
    <property type="project" value="UniProtKB-KW"/>
</dbReference>
<protein>
    <submittedName>
        <fullName evidence="3">Putative serine threonine protein kinase</fullName>
    </submittedName>
</protein>
<name>A0A1S7UIQ9_ROSNE</name>
<dbReference type="Gene3D" id="1.25.40.10">
    <property type="entry name" value="Tetratricopeptide repeat domain"/>
    <property type="match status" value="2"/>
</dbReference>
<keyword evidence="4" id="KW-1185">Reference proteome</keyword>
<evidence type="ECO:0000256" key="2">
    <source>
        <dbReference type="ARBA" id="ARBA00022803"/>
    </source>
</evidence>